<feature type="transmembrane region" description="Helical" evidence="9">
    <location>
        <begin position="59"/>
        <end position="80"/>
    </location>
</feature>
<feature type="transmembrane region" description="Helical" evidence="9">
    <location>
        <begin position="295"/>
        <end position="316"/>
    </location>
</feature>
<dbReference type="PANTHER" id="PTHR22911">
    <property type="entry name" value="ACYL-MALONYL CONDENSING ENZYME-RELATED"/>
    <property type="match status" value="1"/>
</dbReference>
<keyword evidence="6 9" id="KW-1133">Transmembrane helix</keyword>
<keyword evidence="4" id="KW-1003">Cell membrane</keyword>
<evidence type="ECO:0000313" key="12">
    <source>
        <dbReference type="Proteomes" id="UP000241203"/>
    </source>
</evidence>
<feature type="transmembrane region" description="Helical" evidence="9">
    <location>
        <begin position="29"/>
        <end position="47"/>
    </location>
</feature>
<sequence length="324" mass="34226">MANRSDVNRSEAGPLGSDAPTTPAGPGRGLAYAASAYGLWGLLPVFFLALKPMGPVELVAWRIVFSLVFCALLLTVTRRWGAFRVIARHGRTMAIMAVASVLIFCNWQTYVFGTLSGHVVDAALGYFINPIFTVLIGVVLLRESLRVAQWIAVGIAAVAVVVLAVGYGSVPWIALVLATSFGLYGYIKKRVGGTVDALSGLTIESLYLLPVAGVALVIVSTTSGLLIGAPGPWHLALTVLSGVITAVPLLFFAAASRRLPLVTMGLVQFVAPLLQFIVGVVFLHEAMPLERWIGFGLVWVALVVLMIDLAAAAGAARRTPPVLP</sequence>
<evidence type="ECO:0000256" key="7">
    <source>
        <dbReference type="ARBA" id="ARBA00023136"/>
    </source>
</evidence>
<evidence type="ECO:0000256" key="1">
    <source>
        <dbReference type="ARBA" id="ARBA00004651"/>
    </source>
</evidence>
<keyword evidence="3" id="KW-0813">Transport</keyword>
<evidence type="ECO:0000256" key="6">
    <source>
        <dbReference type="ARBA" id="ARBA00022989"/>
    </source>
</evidence>
<dbReference type="GO" id="GO:0005886">
    <property type="term" value="C:plasma membrane"/>
    <property type="evidence" value="ECO:0007669"/>
    <property type="project" value="UniProtKB-SubCell"/>
</dbReference>
<feature type="transmembrane region" description="Helical" evidence="9">
    <location>
        <begin position="233"/>
        <end position="254"/>
    </location>
</feature>
<gene>
    <name evidence="11" type="ORF">CLV49_0295</name>
</gene>
<evidence type="ECO:0000259" key="10">
    <source>
        <dbReference type="Pfam" id="PF00892"/>
    </source>
</evidence>
<feature type="transmembrane region" description="Helical" evidence="9">
    <location>
        <begin position="147"/>
        <end position="164"/>
    </location>
</feature>
<name>A0A2P8GRW2_9MICO</name>
<dbReference type="AlphaFoldDB" id="A0A2P8GRW2"/>
<keyword evidence="5 9" id="KW-0812">Transmembrane</keyword>
<dbReference type="Pfam" id="PF00892">
    <property type="entry name" value="EamA"/>
    <property type="match status" value="1"/>
</dbReference>
<dbReference type="SUPFAM" id="SSF103481">
    <property type="entry name" value="Multidrug resistance efflux transporter EmrE"/>
    <property type="match status" value="2"/>
</dbReference>
<keyword evidence="7 9" id="KW-0472">Membrane</keyword>
<feature type="transmembrane region" description="Helical" evidence="9">
    <location>
        <begin position="92"/>
        <end position="110"/>
    </location>
</feature>
<comment type="subcellular location">
    <subcellularLocation>
        <location evidence="1">Cell membrane</location>
        <topology evidence="1">Multi-pass membrane protein</topology>
    </subcellularLocation>
</comment>
<protein>
    <submittedName>
        <fullName evidence="11">Chloramphenicol-sensitive protein RarD</fullName>
    </submittedName>
</protein>
<evidence type="ECO:0000313" key="11">
    <source>
        <dbReference type="EMBL" id="PSL36697.1"/>
    </source>
</evidence>
<dbReference type="InterPro" id="IPR000620">
    <property type="entry name" value="EamA_dom"/>
</dbReference>
<dbReference type="PANTHER" id="PTHR22911:SF137">
    <property type="entry name" value="SOLUTE CARRIER FAMILY 35 MEMBER G2-RELATED"/>
    <property type="match status" value="1"/>
</dbReference>
<dbReference type="InterPro" id="IPR037185">
    <property type="entry name" value="EmrE-like"/>
</dbReference>
<feature type="transmembrane region" description="Helical" evidence="9">
    <location>
        <begin position="261"/>
        <end position="283"/>
    </location>
</feature>
<comment type="caution">
    <text evidence="11">The sequence shown here is derived from an EMBL/GenBank/DDBJ whole genome shotgun (WGS) entry which is preliminary data.</text>
</comment>
<evidence type="ECO:0000256" key="5">
    <source>
        <dbReference type="ARBA" id="ARBA00022692"/>
    </source>
</evidence>
<organism evidence="11 12">
    <name type="scientific">Labedella gwakjiensis</name>
    <dbReference type="NCBI Taxonomy" id="390269"/>
    <lineage>
        <taxon>Bacteria</taxon>
        <taxon>Bacillati</taxon>
        <taxon>Actinomycetota</taxon>
        <taxon>Actinomycetes</taxon>
        <taxon>Micrococcales</taxon>
        <taxon>Microbacteriaceae</taxon>
        <taxon>Labedella</taxon>
    </lineage>
</organism>
<evidence type="ECO:0000256" key="2">
    <source>
        <dbReference type="ARBA" id="ARBA00007362"/>
    </source>
</evidence>
<reference evidence="11 12" key="1">
    <citation type="submission" date="2018-03" db="EMBL/GenBank/DDBJ databases">
        <title>Genomic Encyclopedia of Archaeal and Bacterial Type Strains, Phase II (KMG-II): from individual species to whole genera.</title>
        <authorList>
            <person name="Goeker M."/>
        </authorList>
    </citation>
    <scope>NUCLEOTIDE SEQUENCE [LARGE SCALE GENOMIC DNA]</scope>
    <source>
        <strain evidence="11 12">DSM 21548</strain>
    </source>
</reference>
<accession>A0A2P8GRW2</accession>
<comment type="similarity">
    <text evidence="2">Belongs to the EamA transporter family.</text>
</comment>
<feature type="domain" description="EamA" evidence="10">
    <location>
        <begin position="29"/>
        <end position="163"/>
    </location>
</feature>
<dbReference type="InterPro" id="IPR004626">
    <property type="entry name" value="RarD"/>
</dbReference>
<dbReference type="EMBL" id="PYAU01000001">
    <property type="protein sequence ID" value="PSL36697.1"/>
    <property type="molecule type" value="Genomic_DNA"/>
</dbReference>
<dbReference type="NCBIfam" id="TIGR00688">
    <property type="entry name" value="rarD"/>
    <property type="match status" value="1"/>
</dbReference>
<evidence type="ECO:0000256" key="9">
    <source>
        <dbReference type="SAM" id="Phobius"/>
    </source>
</evidence>
<evidence type="ECO:0000256" key="4">
    <source>
        <dbReference type="ARBA" id="ARBA00022475"/>
    </source>
</evidence>
<feature type="transmembrane region" description="Helical" evidence="9">
    <location>
        <begin position="122"/>
        <end position="140"/>
    </location>
</feature>
<feature type="transmembrane region" description="Helical" evidence="9">
    <location>
        <begin position="207"/>
        <end position="227"/>
    </location>
</feature>
<feature type="region of interest" description="Disordered" evidence="8">
    <location>
        <begin position="1"/>
        <end position="22"/>
    </location>
</feature>
<proteinExistence type="inferred from homology"/>
<dbReference type="RefSeq" id="WP_243696750.1">
    <property type="nucleotide sequence ID" value="NZ_PYAU01000001.1"/>
</dbReference>
<evidence type="ECO:0000256" key="8">
    <source>
        <dbReference type="SAM" id="MobiDB-lite"/>
    </source>
</evidence>
<dbReference type="Proteomes" id="UP000241203">
    <property type="component" value="Unassembled WGS sequence"/>
</dbReference>
<feature type="transmembrane region" description="Helical" evidence="9">
    <location>
        <begin position="170"/>
        <end position="187"/>
    </location>
</feature>
<evidence type="ECO:0000256" key="3">
    <source>
        <dbReference type="ARBA" id="ARBA00022448"/>
    </source>
</evidence>